<feature type="compositionally biased region" description="Low complexity" evidence="9">
    <location>
        <begin position="275"/>
        <end position="288"/>
    </location>
</feature>
<feature type="compositionally biased region" description="Low complexity" evidence="9">
    <location>
        <begin position="51"/>
        <end position="65"/>
    </location>
</feature>
<dbReference type="HOGENOM" id="CLU_349294_0_0_1"/>
<feature type="region of interest" description="Disordered" evidence="9">
    <location>
        <begin position="1"/>
        <end position="26"/>
    </location>
</feature>
<keyword evidence="8" id="KW-0472">Membrane</keyword>
<dbReference type="PANTHER" id="PTHR13466">
    <property type="entry name" value="TEX2 PROTEIN-RELATED"/>
    <property type="match status" value="1"/>
</dbReference>
<dbReference type="eggNOG" id="KOG2238">
    <property type="taxonomic scope" value="Eukaryota"/>
</dbReference>
<keyword evidence="3" id="KW-0812">Transmembrane</keyword>
<evidence type="ECO:0000259" key="10">
    <source>
        <dbReference type="PROSITE" id="PS51847"/>
    </source>
</evidence>
<feature type="compositionally biased region" description="Polar residues" evidence="9">
    <location>
        <begin position="183"/>
        <end position="193"/>
    </location>
</feature>
<dbReference type="STRING" id="32264.T1KB68"/>
<evidence type="ECO:0000313" key="12">
    <source>
        <dbReference type="Proteomes" id="UP000015104"/>
    </source>
</evidence>
<feature type="region of interest" description="Disordered" evidence="9">
    <location>
        <begin position="275"/>
        <end position="296"/>
    </location>
</feature>
<feature type="compositionally biased region" description="Basic and acidic residues" evidence="9">
    <location>
        <begin position="79"/>
        <end position="100"/>
    </location>
</feature>
<organism evidence="11 12">
    <name type="scientific">Tetranychus urticae</name>
    <name type="common">Two-spotted spider mite</name>
    <dbReference type="NCBI Taxonomy" id="32264"/>
    <lineage>
        <taxon>Eukaryota</taxon>
        <taxon>Metazoa</taxon>
        <taxon>Ecdysozoa</taxon>
        <taxon>Arthropoda</taxon>
        <taxon>Chelicerata</taxon>
        <taxon>Arachnida</taxon>
        <taxon>Acari</taxon>
        <taxon>Acariformes</taxon>
        <taxon>Trombidiformes</taxon>
        <taxon>Prostigmata</taxon>
        <taxon>Eleutherengona</taxon>
        <taxon>Raphignathae</taxon>
        <taxon>Tetranychoidea</taxon>
        <taxon>Tetranychidae</taxon>
        <taxon>Tetranychus</taxon>
    </lineage>
</organism>
<evidence type="ECO:0000256" key="9">
    <source>
        <dbReference type="SAM" id="MobiDB-lite"/>
    </source>
</evidence>
<sequence length="807" mass="91597">MKSESSKLSDILSSSPTTSKVKSSISDNSVKDFFTSKLNRGRSFDQHGSSDDSSLPSSSSPGSSSKWFNESWKKFQQIIEERKEKSAREKENNKKEKDSSSHSIPSSSGGNGGNSVGTEKSSDVKSEPGDIGDVGDVGEKCFRSFSLTEPINENLVLPSSIVSIKAKSKDKDGDDNLDEISHGDNNPSRNSNINKEEEDEDWLFRKPSSSIKSELISTIKNEESNCEPTSPSESCPPFQRLTNHDWWIFKGQSGFLILCSSLPTEDEEVEAVIKASTESSQTCSSSAQDETHQTKEESDSQIIIHKEWFHELVSSQELGSNEKIKKHAKTQLVFIRLQGTFLRVSEPQSKNLKTRKLTENSYTNFAYQRHYDLINLKRLYLWLPNSIRNKKKYLWVKKYPIILEIDGNKNNYLDPSSSNGSNRTTKLILFARTHRSKEEWYWRFKDASKDFFLDSAEELKSDGEQMLPDSNSTDHSPSTPTRDTFKPKDVTPSSVLPKYEAYMHQILHHRVSLYLPGCLPVDDSHLLWFNSMLGRVLFEFLNNSHWSNWASKKIQRKLSRIKLPYFMQTLTLKNIDLGQNLPRFLSVPKPPVIDEAGLWVDFQIDYCGGFAMTLETKLNLMRLKDQGTVEKEMKPFAPSSTSVDMEDFSEPESIVSSSEDDEKDEFKEKMADSEGNNGAKILKFVDKLAASKYFQQATDYKYIKRAMEGVSNTPLVLTVFVQELSGVLSINIPPPPSDRLWYGFRGDPNLVLSARPRLGEHRVSMSHAIEWIEKKLQQEFNKLLVIPNMDDIILSVMMASNSNIDIQ</sequence>
<dbReference type="PANTHER" id="PTHR13466:SF0">
    <property type="entry name" value="SMP-LTD DOMAIN-CONTAINING PROTEIN"/>
    <property type="match status" value="1"/>
</dbReference>
<evidence type="ECO:0000256" key="7">
    <source>
        <dbReference type="ARBA" id="ARBA00023121"/>
    </source>
</evidence>
<evidence type="ECO:0000256" key="6">
    <source>
        <dbReference type="ARBA" id="ARBA00023055"/>
    </source>
</evidence>
<evidence type="ECO:0000313" key="11">
    <source>
        <dbReference type="EnsemblMetazoa" id="tetur08g03030.1"/>
    </source>
</evidence>
<evidence type="ECO:0000256" key="5">
    <source>
        <dbReference type="ARBA" id="ARBA00022989"/>
    </source>
</evidence>
<feature type="compositionally biased region" description="Polar residues" evidence="9">
    <location>
        <begin position="468"/>
        <end position="482"/>
    </location>
</feature>
<reference evidence="12" key="1">
    <citation type="submission" date="2011-08" db="EMBL/GenBank/DDBJ databases">
        <authorList>
            <person name="Rombauts S."/>
        </authorList>
    </citation>
    <scope>NUCLEOTIDE SEQUENCE</scope>
    <source>
        <strain evidence="12">London</strain>
    </source>
</reference>
<reference evidence="11" key="2">
    <citation type="submission" date="2015-06" db="UniProtKB">
        <authorList>
            <consortium name="EnsemblMetazoa"/>
        </authorList>
    </citation>
    <scope>IDENTIFICATION</scope>
</reference>
<dbReference type="GO" id="GO:0005789">
    <property type="term" value="C:endoplasmic reticulum membrane"/>
    <property type="evidence" value="ECO:0007669"/>
    <property type="project" value="UniProtKB-SubCell"/>
</dbReference>
<feature type="compositionally biased region" description="Low complexity" evidence="9">
    <location>
        <begin position="8"/>
        <end position="26"/>
    </location>
</feature>
<dbReference type="EnsemblMetazoa" id="tetur08g03030.1">
    <property type="protein sequence ID" value="tetur08g03030.1"/>
    <property type="gene ID" value="tetur08g03030"/>
</dbReference>
<proteinExistence type="predicted"/>
<keyword evidence="6" id="KW-0445">Lipid transport</keyword>
<feature type="region of interest" description="Disordered" evidence="9">
    <location>
        <begin position="463"/>
        <end position="490"/>
    </location>
</feature>
<evidence type="ECO:0000256" key="4">
    <source>
        <dbReference type="ARBA" id="ARBA00022824"/>
    </source>
</evidence>
<dbReference type="Proteomes" id="UP000015104">
    <property type="component" value="Unassembled WGS sequence"/>
</dbReference>
<evidence type="ECO:0000256" key="1">
    <source>
        <dbReference type="ARBA" id="ARBA00004586"/>
    </source>
</evidence>
<feature type="region of interest" description="Disordered" evidence="9">
    <location>
        <begin position="40"/>
        <end position="137"/>
    </location>
</feature>
<evidence type="ECO:0000256" key="8">
    <source>
        <dbReference type="ARBA" id="ARBA00023136"/>
    </source>
</evidence>
<dbReference type="PROSITE" id="PS51847">
    <property type="entry name" value="SMP"/>
    <property type="match status" value="1"/>
</dbReference>
<dbReference type="EMBL" id="CAEY01001945">
    <property type="status" value="NOT_ANNOTATED_CDS"/>
    <property type="molecule type" value="Genomic_DNA"/>
</dbReference>
<dbReference type="AlphaFoldDB" id="T1KB68"/>
<feature type="compositionally biased region" description="Basic and acidic residues" evidence="9">
    <location>
        <begin position="167"/>
        <end position="182"/>
    </location>
</feature>
<feature type="domain" description="SMP-LTD" evidence="10">
    <location>
        <begin position="522"/>
        <end position="795"/>
    </location>
</feature>
<feature type="region of interest" description="Disordered" evidence="9">
    <location>
        <begin position="167"/>
        <end position="206"/>
    </location>
</feature>
<comment type="subcellular location">
    <subcellularLocation>
        <location evidence="1">Endoplasmic reticulum membrane</location>
    </subcellularLocation>
</comment>
<dbReference type="GO" id="GO:0008289">
    <property type="term" value="F:lipid binding"/>
    <property type="evidence" value="ECO:0007669"/>
    <property type="project" value="UniProtKB-KW"/>
</dbReference>
<feature type="region of interest" description="Disordered" evidence="9">
    <location>
        <begin position="634"/>
        <end position="672"/>
    </location>
</feature>
<keyword evidence="4" id="KW-0256">Endoplasmic reticulum</keyword>
<evidence type="ECO:0000256" key="2">
    <source>
        <dbReference type="ARBA" id="ARBA00022448"/>
    </source>
</evidence>
<keyword evidence="2" id="KW-0813">Transport</keyword>
<dbReference type="InterPro" id="IPR031468">
    <property type="entry name" value="SMP_LBD"/>
</dbReference>
<keyword evidence="12" id="KW-1185">Reference proteome</keyword>
<dbReference type="CDD" id="cd21675">
    <property type="entry name" value="SMP_TEX2"/>
    <property type="match status" value="1"/>
</dbReference>
<keyword evidence="7" id="KW-0446">Lipid-binding</keyword>
<name>T1KB68_TETUR</name>
<evidence type="ECO:0000256" key="3">
    <source>
        <dbReference type="ARBA" id="ARBA00022692"/>
    </source>
</evidence>
<dbReference type="GO" id="GO:0006869">
    <property type="term" value="P:lipid transport"/>
    <property type="evidence" value="ECO:0007669"/>
    <property type="project" value="UniProtKB-KW"/>
</dbReference>
<protein>
    <recommendedName>
        <fullName evidence="10">SMP-LTD domain-containing protein</fullName>
    </recommendedName>
</protein>
<accession>T1KB68</accession>
<keyword evidence="5" id="KW-1133">Transmembrane helix</keyword>